<gene>
    <name evidence="3" type="primary">LOC111309934</name>
</gene>
<dbReference type="Proteomes" id="UP000515121">
    <property type="component" value="Unplaced"/>
</dbReference>
<proteinExistence type="predicted"/>
<protein>
    <submittedName>
        <fullName evidence="3">Protein MIZU-KUSSEI 1</fullName>
    </submittedName>
</protein>
<evidence type="ECO:0000256" key="1">
    <source>
        <dbReference type="SAM" id="MobiDB-lite"/>
    </source>
</evidence>
<reference evidence="3" key="1">
    <citation type="submission" date="2025-08" db="UniProtKB">
        <authorList>
            <consortium name="RefSeq"/>
        </authorList>
    </citation>
    <scope>IDENTIFICATION</scope>
    <source>
        <tissue evidence="3">Fruit stalk</tissue>
    </source>
</reference>
<dbReference type="GO" id="GO:0010274">
    <property type="term" value="P:hydrotropism"/>
    <property type="evidence" value="ECO:0007669"/>
    <property type="project" value="InterPro"/>
</dbReference>
<feature type="region of interest" description="Disordered" evidence="1">
    <location>
        <begin position="1"/>
        <end position="56"/>
    </location>
</feature>
<dbReference type="GeneID" id="111309934"/>
<dbReference type="InterPro" id="IPR006460">
    <property type="entry name" value="MIZ1-like_pln"/>
</dbReference>
<dbReference type="AlphaFoldDB" id="A0A6P6AIQ1"/>
<organism evidence="2 3">
    <name type="scientific">Durio zibethinus</name>
    <name type="common">Durian</name>
    <dbReference type="NCBI Taxonomy" id="66656"/>
    <lineage>
        <taxon>Eukaryota</taxon>
        <taxon>Viridiplantae</taxon>
        <taxon>Streptophyta</taxon>
        <taxon>Embryophyta</taxon>
        <taxon>Tracheophyta</taxon>
        <taxon>Spermatophyta</taxon>
        <taxon>Magnoliopsida</taxon>
        <taxon>eudicotyledons</taxon>
        <taxon>Gunneridae</taxon>
        <taxon>Pentapetalae</taxon>
        <taxon>rosids</taxon>
        <taxon>malvids</taxon>
        <taxon>Malvales</taxon>
        <taxon>Malvaceae</taxon>
        <taxon>Helicteroideae</taxon>
        <taxon>Durio</taxon>
    </lineage>
</organism>
<dbReference type="RefSeq" id="XP_022764693.1">
    <property type="nucleotide sequence ID" value="XM_022908958.1"/>
</dbReference>
<dbReference type="PANTHER" id="PTHR31696">
    <property type="entry name" value="PROTEIN MIZU-KUSSEI 1"/>
    <property type="match status" value="1"/>
</dbReference>
<evidence type="ECO:0000313" key="2">
    <source>
        <dbReference type="Proteomes" id="UP000515121"/>
    </source>
</evidence>
<dbReference type="PANTHER" id="PTHR31696:SF73">
    <property type="entry name" value="EXPRESSED PROTEIN"/>
    <property type="match status" value="1"/>
</dbReference>
<dbReference type="NCBIfam" id="TIGR01570">
    <property type="entry name" value="A_thal_3588"/>
    <property type="match status" value="1"/>
</dbReference>
<accession>A0A6P6AIQ1</accession>
<evidence type="ECO:0000313" key="3">
    <source>
        <dbReference type="RefSeq" id="XP_022764693.1"/>
    </source>
</evidence>
<dbReference type="KEGG" id="dzi:111309934"/>
<dbReference type="Pfam" id="PF04759">
    <property type="entry name" value="DUF617"/>
    <property type="match status" value="1"/>
</dbReference>
<name>A0A6P6AIQ1_DURZI</name>
<dbReference type="OrthoDB" id="672310at2759"/>
<keyword evidence="2" id="KW-1185">Reference proteome</keyword>
<feature type="compositionally biased region" description="Low complexity" evidence="1">
    <location>
        <begin position="19"/>
        <end position="56"/>
    </location>
</feature>
<sequence length="256" mass="28457">MEAQNIPSTPPLSPHHSHTLSPNTTSTTPPISPPSASRPTISLQQPSNKKGPSKSSKIFRRFRSVFRSFPIITPVCKIPVSLHGTRLHDNHIHGGTRMTGTLFGYRKARVNLAIQENSKCLPILVLELAITTGKLLQEMGLGLVRIALECEKRPSEKIKILDEPIWTLFCNGRKSGYGVRREPTDEDLMVMQTLHPISMGAGVIPTEATENPDGELTYMRAHFERVVNSRDSETYYMMNPDGNSGPELSIFFVRIG</sequence>